<evidence type="ECO:0000313" key="9">
    <source>
        <dbReference type="Proteomes" id="UP000626148"/>
    </source>
</evidence>
<feature type="binding site" evidence="6">
    <location>
        <begin position="16"/>
        <end position="18"/>
    </location>
    <ligand>
        <name>FMN</name>
        <dbReference type="ChEBI" id="CHEBI:58210"/>
    </ligand>
</feature>
<evidence type="ECO:0000256" key="4">
    <source>
        <dbReference type="ARBA" id="ARBA00023027"/>
    </source>
</evidence>
<dbReference type="InterPro" id="IPR023048">
    <property type="entry name" value="NADH:quinone_OxRdtase_FMN_depd"/>
</dbReference>
<comment type="cofactor">
    <cofactor evidence="6">
        <name>FMN</name>
        <dbReference type="ChEBI" id="CHEBI:58210"/>
    </cofactor>
    <text evidence="6">Binds 1 FMN per subunit.</text>
</comment>
<comment type="function">
    <text evidence="6">Quinone reductase that provides resistance to thiol-specific stress caused by electrophilic quinones.</text>
</comment>
<comment type="similarity">
    <text evidence="6">Belongs to the azoreductase type 1 family.</text>
</comment>
<comment type="function">
    <text evidence="6">Also exhibits azoreductase activity. Catalyzes the reductive cleavage of the azo bond in aromatic azo compounds to the corresponding amines.</text>
</comment>
<evidence type="ECO:0000256" key="3">
    <source>
        <dbReference type="ARBA" id="ARBA00023002"/>
    </source>
</evidence>
<dbReference type="AlphaFoldDB" id="A0A918KC93"/>
<dbReference type="GO" id="GO:0016652">
    <property type="term" value="F:oxidoreductase activity, acting on NAD(P)H as acceptor"/>
    <property type="evidence" value="ECO:0007669"/>
    <property type="project" value="UniProtKB-UniRule"/>
</dbReference>
<comment type="caution">
    <text evidence="8">The sequence shown here is derived from an EMBL/GenBank/DDBJ whole genome shotgun (WGS) entry which is preliminary data.</text>
</comment>
<keyword evidence="2 6" id="KW-0288">FMN</keyword>
<keyword evidence="4 6" id="KW-0520">NAD</keyword>
<organism evidence="8 9">
    <name type="scientific">Saccharospirillum salsuginis</name>
    <dbReference type="NCBI Taxonomy" id="418750"/>
    <lineage>
        <taxon>Bacteria</taxon>
        <taxon>Pseudomonadati</taxon>
        <taxon>Pseudomonadota</taxon>
        <taxon>Gammaproteobacteria</taxon>
        <taxon>Oceanospirillales</taxon>
        <taxon>Saccharospirillaceae</taxon>
        <taxon>Saccharospirillum</taxon>
    </lineage>
</organism>
<dbReference type="InterPro" id="IPR050104">
    <property type="entry name" value="FMN-dep_NADH:Q_OxRdtase_AzoR1"/>
</dbReference>
<evidence type="ECO:0000256" key="2">
    <source>
        <dbReference type="ARBA" id="ARBA00022643"/>
    </source>
</evidence>
<dbReference type="RefSeq" id="WP_189609441.1">
    <property type="nucleotide sequence ID" value="NZ_BMXR01000006.1"/>
</dbReference>
<keyword evidence="3 6" id="KW-0560">Oxidoreductase</keyword>
<comment type="catalytic activity">
    <reaction evidence="5">
        <text>N,N-dimethyl-1,4-phenylenediamine + anthranilate + 2 NAD(+) = 2-(4-dimethylaminophenyl)diazenylbenzoate + 2 NADH + 2 H(+)</text>
        <dbReference type="Rhea" id="RHEA:55872"/>
        <dbReference type="ChEBI" id="CHEBI:15378"/>
        <dbReference type="ChEBI" id="CHEBI:15783"/>
        <dbReference type="ChEBI" id="CHEBI:16567"/>
        <dbReference type="ChEBI" id="CHEBI:57540"/>
        <dbReference type="ChEBI" id="CHEBI:57945"/>
        <dbReference type="ChEBI" id="CHEBI:71579"/>
        <dbReference type="EC" id="1.7.1.17"/>
    </reaction>
    <physiologicalReaction direction="right-to-left" evidence="5">
        <dbReference type="Rhea" id="RHEA:55874"/>
    </physiologicalReaction>
</comment>
<evidence type="ECO:0000256" key="5">
    <source>
        <dbReference type="ARBA" id="ARBA00048542"/>
    </source>
</evidence>
<dbReference type="PANTHER" id="PTHR43741:SF2">
    <property type="entry name" value="FMN-DEPENDENT NADH:QUINONE OXIDOREDUCTASE"/>
    <property type="match status" value="1"/>
</dbReference>
<dbReference type="GO" id="GO:0010181">
    <property type="term" value="F:FMN binding"/>
    <property type="evidence" value="ECO:0007669"/>
    <property type="project" value="UniProtKB-UniRule"/>
</dbReference>
<evidence type="ECO:0000313" key="8">
    <source>
        <dbReference type="EMBL" id="GGX57781.1"/>
    </source>
</evidence>
<dbReference type="GO" id="GO:0016655">
    <property type="term" value="F:oxidoreductase activity, acting on NAD(P)H, quinone or similar compound as acceptor"/>
    <property type="evidence" value="ECO:0007669"/>
    <property type="project" value="InterPro"/>
</dbReference>
<name>A0A918KC93_9GAMM</name>
<dbReference type="InterPro" id="IPR003680">
    <property type="entry name" value="Flavodoxin_fold"/>
</dbReference>
<feature type="domain" description="Flavodoxin-like fold" evidence="7">
    <location>
        <begin position="2"/>
        <end position="191"/>
    </location>
</feature>
<keyword evidence="9" id="KW-1185">Reference proteome</keyword>
<comment type="catalytic activity">
    <reaction evidence="6">
        <text>2 a quinone + NADH + H(+) = 2 a 1,4-benzosemiquinone + NAD(+)</text>
        <dbReference type="Rhea" id="RHEA:65952"/>
        <dbReference type="ChEBI" id="CHEBI:15378"/>
        <dbReference type="ChEBI" id="CHEBI:57540"/>
        <dbReference type="ChEBI" id="CHEBI:57945"/>
        <dbReference type="ChEBI" id="CHEBI:132124"/>
        <dbReference type="ChEBI" id="CHEBI:134225"/>
    </reaction>
</comment>
<evidence type="ECO:0000256" key="1">
    <source>
        <dbReference type="ARBA" id="ARBA00022630"/>
    </source>
</evidence>
<evidence type="ECO:0000256" key="6">
    <source>
        <dbReference type="HAMAP-Rule" id="MF_01216"/>
    </source>
</evidence>
<dbReference type="GO" id="GO:0009055">
    <property type="term" value="F:electron transfer activity"/>
    <property type="evidence" value="ECO:0007669"/>
    <property type="project" value="UniProtKB-UniRule"/>
</dbReference>
<dbReference type="Gene3D" id="3.40.50.360">
    <property type="match status" value="1"/>
</dbReference>
<gene>
    <name evidence="6 8" type="primary">azoR</name>
    <name evidence="8" type="ORF">GCM10007392_26780</name>
</gene>
<dbReference type="InterPro" id="IPR029039">
    <property type="entry name" value="Flavoprotein-like_sf"/>
</dbReference>
<reference evidence="8" key="1">
    <citation type="journal article" date="2014" name="Int. J. Syst. Evol. Microbiol.">
        <title>Complete genome sequence of Corynebacterium casei LMG S-19264T (=DSM 44701T), isolated from a smear-ripened cheese.</title>
        <authorList>
            <consortium name="US DOE Joint Genome Institute (JGI-PGF)"/>
            <person name="Walter F."/>
            <person name="Albersmeier A."/>
            <person name="Kalinowski J."/>
            <person name="Ruckert C."/>
        </authorList>
    </citation>
    <scope>NUCLEOTIDE SEQUENCE</scope>
    <source>
        <strain evidence="8">KCTC 22169</strain>
    </source>
</reference>
<dbReference type="Pfam" id="PF02525">
    <property type="entry name" value="Flavodoxin_2"/>
    <property type="match status" value="1"/>
</dbReference>
<protein>
    <recommendedName>
        <fullName evidence="6">FMN dependent NADH:quinone oxidoreductase</fullName>
        <ecNumber evidence="6">1.6.5.-</ecNumber>
    </recommendedName>
    <alternativeName>
        <fullName evidence="6">Azo-dye reductase</fullName>
    </alternativeName>
    <alternativeName>
        <fullName evidence="6">FMN-dependent NADH-azo compound oxidoreductase</fullName>
    </alternativeName>
    <alternativeName>
        <fullName evidence="6">FMN-dependent NADH-azoreductase</fullName>
        <ecNumber evidence="6">1.7.1.17</ecNumber>
    </alternativeName>
</protein>
<dbReference type="EMBL" id="BMXR01000006">
    <property type="protein sequence ID" value="GGX57781.1"/>
    <property type="molecule type" value="Genomic_DNA"/>
</dbReference>
<evidence type="ECO:0000259" key="7">
    <source>
        <dbReference type="Pfam" id="PF02525"/>
    </source>
</evidence>
<reference evidence="8" key="2">
    <citation type="submission" date="2020-09" db="EMBL/GenBank/DDBJ databases">
        <authorList>
            <person name="Sun Q."/>
            <person name="Kim S."/>
        </authorList>
    </citation>
    <scope>NUCLEOTIDE SEQUENCE</scope>
    <source>
        <strain evidence="8">KCTC 22169</strain>
    </source>
</reference>
<feature type="binding site" evidence="6">
    <location>
        <position position="10"/>
    </location>
    <ligand>
        <name>FMN</name>
        <dbReference type="ChEBI" id="CHEBI:58210"/>
    </ligand>
</feature>
<keyword evidence="1 6" id="KW-0285">Flavoprotein</keyword>
<proteinExistence type="inferred from homology"/>
<dbReference type="EC" id="1.7.1.17" evidence="6"/>
<comment type="subunit">
    <text evidence="6">Homodimer.</text>
</comment>
<feature type="binding site" evidence="6">
    <location>
        <begin position="91"/>
        <end position="94"/>
    </location>
    <ligand>
        <name>FMN</name>
        <dbReference type="ChEBI" id="CHEBI:58210"/>
    </ligand>
</feature>
<dbReference type="Proteomes" id="UP000626148">
    <property type="component" value="Unassembled WGS sequence"/>
</dbReference>
<dbReference type="PANTHER" id="PTHR43741">
    <property type="entry name" value="FMN-DEPENDENT NADH-AZOREDUCTASE 1"/>
    <property type="match status" value="1"/>
</dbReference>
<feature type="binding site" evidence="6">
    <location>
        <begin position="135"/>
        <end position="138"/>
    </location>
    <ligand>
        <name>FMN</name>
        <dbReference type="ChEBI" id="CHEBI:58210"/>
    </ligand>
</feature>
<dbReference type="EC" id="1.6.5.-" evidence="6"/>
<dbReference type="HAMAP" id="MF_01216">
    <property type="entry name" value="Azoreductase_type1"/>
    <property type="match status" value="1"/>
</dbReference>
<dbReference type="SUPFAM" id="SSF52218">
    <property type="entry name" value="Flavoproteins"/>
    <property type="match status" value="1"/>
</dbReference>
<accession>A0A918KC93</accession>
<sequence>MKTILAIYSSVSGDNSVSNQLARQWIGQQDARVIERDLATDPVPHLDGATVGAFFTPADQRSDDQTDRVALSDTLVEELQSADTLVISAPMYNFNIPSSLKAWFDQVARAGVTFRYTENGPQGLLSGKKAIVVTSRGGMYKDSGFDFQVPFIKQFLGFIGITDVEVIYAEGVAMGDEARAAAVNDAEKTLEALSA</sequence>